<comment type="caution">
    <text evidence="1">The sequence shown here is derived from an EMBL/GenBank/DDBJ whole genome shotgun (WGS) entry which is preliminary data.</text>
</comment>
<protein>
    <submittedName>
        <fullName evidence="1">Uncharacterized protein</fullName>
    </submittedName>
</protein>
<dbReference type="Proteomes" id="UP001061070">
    <property type="component" value="Unassembled WGS sequence"/>
</dbReference>
<dbReference type="EMBL" id="BAQW01000011">
    <property type="protein sequence ID" value="GBR14348.1"/>
    <property type="molecule type" value="Genomic_DNA"/>
</dbReference>
<evidence type="ECO:0000313" key="1">
    <source>
        <dbReference type="EMBL" id="GBR14348.1"/>
    </source>
</evidence>
<evidence type="ECO:0000313" key="2">
    <source>
        <dbReference type="Proteomes" id="UP001061070"/>
    </source>
</evidence>
<gene>
    <name evidence="1" type="ORF">AA0228_2237</name>
</gene>
<proteinExistence type="predicted"/>
<reference evidence="1" key="1">
    <citation type="submission" date="2013-04" db="EMBL/GenBank/DDBJ databases">
        <title>The genome sequencing project of 58 acetic acid bacteria.</title>
        <authorList>
            <person name="Okamoto-Kainuma A."/>
            <person name="Ishikawa M."/>
            <person name="Umino S."/>
            <person name="Koizumi Y."/>
            <person name="Shiwa Y."/>
            <person name="Yoshikawa H."/>
            <person name="Matsutani M."/>
            <person name="Matsushita K."/>
        </authorList>
    </citation>
    <scope>NUCLEOTIDE SEQUENCE</scope>
    <source>
        <strain evidence="1">NRIC 0228</strain>
    </source>
</reference>
<name>A0ABQ0QDB5_9PROT</name>
<organism evidence="1 2">
    <name type="scientific">Gluconobacter frateurii NRIC 0228</name>
    <dbReference type="NCBI Taxonomy" id="1307946"/>
    <lineage>
        <taxon>Bacteria</taxon>
        <taxon>Pseudomonadati</taxon>
        <taxon>Pseudomonadota</taxon>
        <taxon>Alphaproteobacteria</taxon>
        <taxon>Acetobacterales</taxon>
        <taxon>Acetobacteraceae</taxon>
        <taxon>Gluconobacter</taxon>
    </lineage>
</organism>
<sequence length="79" mass="8800">MRTKLDTALSLGVGKLLRIRIGYNELNTLELRIDHVVYGIRAATAYADDSNAGGQFNVRVRGRGKVQSHDQVRNCEEAK</sequence>
<accession>A0ABQ0QDB5</accession>
<keyword evidence="2" id="KW-1185">Reference proteome</keyword>